<sequence>MSWFLEQKDRLTALHPAMSETMIHEWILRKFGGDLEHSIRSGCIEPCSKEDYINAMEYITTRKTIGRNWYKPSIDNKISGKPISKPNRPQDRAPLRCHKCESTSHLANTCPKKTSINEIEVEKEDDTNKANDVSLRESDS</sequence>
<reference evidence="3" key="1">
    <citation type="submission" date="2021-03" db="EMBL/GenBank/DDBJ databases">
        <title>Draft genome sequence of rust myrtle Austropuccinia psidii MF-1, a brazilian biotype.</title>
        <authorList>
            <person name="Quecine M.C."/>
            <person name="Pachon D.M.R."/>
            <person name="Bonatelli M.L."/>
            <person name="Correr F.H."/>
            <person name="Franceschini L.M."/>
            <person name="Leite T.F."/>
            <person name="Margarido G.R.A."/>
            <person name="Almeida C.A."/>
            <person name="Ferrarezi J.A."/>
            <person name="Labate C.A."/>
        </authorList>
    </citation>
    <scope>NUCLEOTIDE SEQUENCE</scope>
    <source>
        <strain evidence="3">MF-1</strain>
    </source>
</reference>
<dbReference type="GO" id="GO:0008270">
    <property type="term" value="F:zinc ion binding"/>
    <property type="evidence" value="ECO:0007669"/>
    <property type="project" value="InterPro"/>
</dbReference>
<dbReference type="EMBL" id="AVOT02002973">
    <property type="protein sequence ID" value="MBW0472111.1"/>
    <property type="molecule type" value="Genomic_DNA"/>
</dbReference>
<accession>A0A9Q3BTG9</accession>
<feature type="compositionally biased region" description="Basic and acidic residues" evidence="2">
    <location>
        <begin position="126"/>
        <end position="140"/>
    </location>
</feature>
<evidence type="ECO:0000313" key="3">
    <source>
        <dbReference type="EMBL" id="MBW0472111.1"/>
    </source>
</evidence>
<feature type="region of interest" description="Disordered" evidence="2">
    <location>
        <begin position="117"/>
        <end position="140"/>
    </location>
</feature>
<dbReference type="GO" id="GO:0006397">
    <property type="term" value="P:mRNA processing"/>
    <property type="evidence" value="ECO:0007669"/>
    <property type="project" value="UniProtKB-KW"/>
</dbReference>
<dbReference type="InterPro" id="IPR036875">
    <property type="entry name" value="Znf_CCHC_sf"/>
</dbReference>
<organism evidence="3 4">
    <name type="scientific">Austropuccinia psidii MF-1</name>
    <dbReference type="NCBI Taxonomy" id="1389203"/>
    <lineage>
        <taxon>Eukaryota</taxon>
        <taxon>Fungi</taxon>
        <taxon>Dikarya</taxon>
        <taxon>Basidiomycota</taxon>
        <taxon>Pucciniomycotina</taxon>
        <taxon>Pucciniomycetes</taxon>
        <taxon>Pucciniales</taxon>
        <taxon>Sphaerophragmiaceae</taxon>
        <taxon>Austropuccinia</taxon>
    </lineage>
</organism>
<keyword evidence="4" id="KW-1185">Reference proteome</keyword>
<name>A0A9Q3BTG9_9BASI</name>
<evidence type="ECO:0000256" key="1">
    <source>
        <dbReference type="ARBA" id="ARBA00022664"/>
    </source>
</evidence>
<evidence type="ECO:0000313" key="4">
    <source>
        <dbReference type="Proteomes" id="UP000765509"/>
    </source>
</evidence>
<keyword evidence="1" id="KW-0507">mRNA processing</keyword>
<evidence type="ECO:0000256" key="2">
    <source>
        <dbReference type="SAM" id="MobiDB-lite"/>
    </source>
</evidence>
<evidence type="ECO:0008006" key="5">
    <source>
        <dbReference type="Google" id="ProtNLM"/>
    </source>
</evidence>
<dbReference type="Proteomes" id="UP000765509">
    <property type="component" value="Unassembled WGS sequence"/>
</dbReference>
<proteinExistence type="predicted"/>
<gene>
    <name evidence="3" type="ORF">O181_011826</name>
</gene>
<dbReference type="SUPFAM" id="SSF57756">
    <property type="entry name" value="Retrovirus zinc finger-like domains"/>
    <property type="match status" value="1"/>
</dbReference>
<comment type="caution">
    <text evidence="3">The sequence shown here is derived from an EMBL/GenBank/DDBJ whole genome shotgun (WGS) entry which is preliminary data.</text>
</comment>
<dbReference type="AlphaFoldDB" id="A0A9Q3BTG9"/>
<protein>
    <recommendedName>
        <fullName evidence="5">CCHC-type domain-containing protein</fullName>
    </recommendedName>
</protein>
<dbReference type="GO" id="GO:0003676">
    <property type="term" value="F:nucleic acid binding"/>
    <property type="evidence" value="ECO:0007669"/>
    <property type="project" value="InterPro"/>
</dbReference>